<evidence type="ECO:0000313" key="1">
    <source>
        <dbReference type="EMBL" id="KJE97539.1"/>
    </source>
</evidence>
<name>A0A0D2X5B9_CAPO3</name>
<gene>
    <name evidence="1" type="ORF">CAOG_007379</name>
</gene>
<organism evidence="1 2">
    <name type="scientific">Capsaspora owczarzaki (strain ATCC 30864)</name>
    <dbReference type="NCBI Taxonomy" id="595528"/>
    <lineage>
        <taxon>Eukaryota</taxon>
        <taxon>Filasterea</taxon>
        <taxon>Capsaspora</taxon>
    </lineage>
</organism>
<evidence type="ECO:0000313" key="2">
    <source>
        <dbReference type="Proteomes" id="UP000008743"/>
    </source>
</evidence>
<dbReference type="AlphaFoldDB" id="A0A0D2X5B9"/>
<sequence length="167" mass="18891">MTFHCIYSEHTDHETINRAIHWLNEHHHHHSANDYHNFCRELYGPTAGYVVNPELEGFHGLKAVMVLQGPKKVIFYRPGDSSQALPNPHAHWECTYREHTADHHISEAIAFLNAHEHNKPNLMRLAHQIYGSHSGVVVGAEVEGFAGLKAVMVLKGPKTVILYNTGH</sequence>
<reference evidence="2" key="1">
    <citation type="submission" date="2011-02" db="EMBL/GenBank/DDBJ databases">
        <title>The Genome Sequence of Capsaspora owczarzaki ATCC 30864.</title>
        <authorList>
            <person name="Russ C."/>
            <person name="Cuomo C."/>
            <person name="Burger G."/>
            <person name="Gray M.W."/>
            <person name="Holland P.W.H."/>
            <person name="King N."/>
            <person name="Lang F.B.F."/>
            <person name="Roger A.J."/>
            <person name="Ruiz-Trillo I."/>
            <person name="Young S.K."/>
            <person name="Zeng Q."/>
            <person name="Gargeya S."/>
            <person name="Alvarado L."/>
            <person name="Berlin A."/>
            <person name="Chapman S.B."/>
            <person name="Chen Z."/>
            <person name="Freedman E."/>
            <person name="Gellesch M."/>
            <person name="Goldberg J."/>
            <person name="Griggs A."/>
            <person name="Gujja S."/>
            <person name="Heilman E."/>
            <person name="Heiman D."/>
            <person name="Howarth C."/>
            <person name="Mehta T."/>
            <person name="Neiman D."/>
            <person name="Pearson M."/>
            <person name="Roberts A."/>
            <person name="Saif S."/>
            <person name="Shea T."/>
            <person name="Shenoy N."/>
            <person name="Sisk P."/>
            <person name="Stolte C."/>
            <person name="Sykes S."/>
            <person name="White J."/>
            <person name="Yandava C."/>
            <person name="Haas B."/>
            <person name="Nusbaum C."/>
            <person name="Birren B."/>
        </authorList>
    </citation>
    <scope>NUCLEOTIDE SEQUENCE</scope>
    <source>
        <strain evidence="2">ATCC 30864</strain>
    </source>
</reference>
<dbReference type="EMBL" id="KE346374">
    <property type="protein sequence ID" value="KJE97539.1"/>
    <property type="molecule type" value="Genomic_DNA"/>
</dbReference>
<proteinExistence type="predicted"/>
<accession>A0A0D2X5B9</accession>
<dbReference type="RefSeq" id="XP_004343238.1">
    <property type="nucleotide sequence ID" value="XM_004343188.2"/>
</dbReference>
<dbReference type="Proteomes" id="UP000008743">
    <property type="component" value="Unassembled WGS sequence"/>
</dbReference>
<keyword evidence="2" id="KW-1185">Reference proteome</keyword>
<dbReference type="InParanoid" id="A0A0D2X5B9"/>
<protein>
    <submittedName>
        <fullName evidence="1">Uncharacterized protein</fullName>
    </submittedName>
</protein>